<accession>A0A9P5TKJ9</accession>
<reference evidence="2" key="1">
    <citation type="submission" date="2020-11" db="EMBL/GenBank/DDBJ databases">
        <authorList>
            <consortium name="DOE Joint Genome Institute"/>
            <person name="Ahrendt S."/>
            <person name="Riley R."/>
            <person name="Andreopoulos W."/>
            <person name="LaButti K."/>
            <person name="Pangilinan J."/>
            <person name="Ruiz-duenas F.J."/>
            <person name="Barrasa J.M."/>
            <person name="Sanchez-Garcia M."/>
            <person name="Camarero S."/>
            <person name="Miyauchi S."/>
            <person name="Serrano A."/>
            <person name="Linde D."/>
            <person name="Babiker R."/>
            <person name="Drula E."/>
            <person name="Ayuso-Fernandez I."/>
            <person name="Pacheco R."/>
            <person name="Padilla G."/>
            <person name="Ferreira P."/>
            <person name="Barriuso J."/>
            <person name="Kellner H."/>
            <person name="Castanera R."/>
            <person name="Alfaro M."/>
            <person name="Ramirez L."/>
            <person name="Pisabarro A.G."/>
            <person name="Kuo A."/>
            <person name="Tritt A."/>
            <person name="Lipzen A."/>
            <person name="He G."/>
            <person name="Yan M."/>
            <person name="Ng V."/>
            <person name="Cullen D."/>
            <person name="Martin F."/>
            <person name="Rosso M.-N."/>
            <person name="Henrissat B."/>
            <person name="Hibbett D."/>
            <person name="Martinez A.T."/>
            <person name="Grigoriev I.V."/>
        </authorList>
    </citation>
    <scope>NUCLEOTIDE SEQUENCE</scope>
    <source>
        <strain evidence="2">AH 44721</strain>
    </source>
</reference>
<sequence length="230" mass="24639">MSRAGLNIIYFLCFLAFIGFVLPSPIPERLSHSLARHTGKELTNELLARSFETLLVDRELDSEDRNYLKRDYLSLLEGCDITPSKNEGPTNPNLQRRSVFSKLKHAVKRAANKIKKGVKKVGKGFQKAAHYLKENGAKIGKFGLKILAATASAAGRLTKFIPGVGTAVSMALKGVAMGANIASDKIHVHLGGALGKIAGGLNYVISPMGAASKKLGGASVAANLFGREYF</sequence>
<gene>
    <name evidence="2" type="ORF">CPB84DRAFT_1850216</name>
</gene>
<dbReference type="OrthoDB" id="3052233at2759"/>
<comment type="caution">
    <text evidence="2">The sequence shown here is derived from an EMBL/GenBank/DDBJ whole genome shotgun (WGS) entry which is preliminary data.</text>
</comment>
<dbReference type="AlphaFoldDB" id="A0A9P5TKJ9"/>
<feature type="chain" id="PRO_5040131530" evidence="1">
    <location>
        <begin position="24"/>
        <end position="230"/>
    </location>
</feature>
<proteinExistence type="predicted"/>
<keyword evidence="1" id="KW-0732">Signal</keyword>
<organism evidence="2 3">
    <name type="scientific">Gymnopilus junonius</name>
    <name type="common">Spectacular rustgill mushroom</name>
    <name type="synonym">Gymnopilus spectabilis subsp. junonius</name>
    <dbReference type="NCBI Taxonomy" id="109634"/>
    <lineage>
        <taxon>Eukaryota</taxon>
        <taxon>Fungi</taxon>
        <taxon>Dikarya</taxon>
        <taxon>Basidiomycota</taxon>
        <taxon>Agaricomycotina</taxon>
        <taxon>Agaricomycetes</taxon>
        <taxon>Agaricomycetidae</taxon>
        <taxon>Agaricales</taxon>
        <taxon>Agaricineae</taxon>
        <taxon>Hymenogastraceae</taxon>
        <taxon>Gymnopilus</taxon>
    </lineage>
</organism>
<dbReference type="Proteomes" id="UP000724874">
    <property type="component" value="Unassembled WGS sequence"/>
</dbReference>
<evidence type="ECO:0000256" key="1">
    <source>
        <dbReference type="SAM" id="SignalP"/>
    </source>
</evidence>
<evidence type="ECO:0000313" key="2">
    <source>
        <dbReference type="EMBL" id="KAF8886073.1"/>
    </source>
</evidence>
<evidence type="ECO:0000313" key="3">
    <source>
        <dbReference type="Proteomes" id="UP000724874"/>
    </source>
</evidence>
<feature type="signal peptide" evidence="1">
    <location>
        <begin position="1"/>
        <end position="23"/>
    </location>
</feature>
<protein>
    <submittedName>
        <fullName evidence="2">Uncharacterized protein</fullName>
    </submittedName>
</protein>
<keyword evidence="3" id="KW-1185">Reference proteome</keyword>
<name>A0A9P5TKJ9_GYMJU</name>
<dbReference type="EMBL" id="JADNYJ010000098">
    <property type="protein sequence ID" value="KAF8886073.1"/>
    <property type="molecule type" value="Genomic_DNA"/>
</dbReference>